<keyword evidence="3" id="KW-1185">Reference proteome</keyword>
<dbReference type="AlphaFoldDB" id="A0A4S4EZD1"/>
<comment type="caution">
    <text evidence="2">The sequence shown here is derived from an EMBL/GenBank/DDBJ whole genome shotgun (WGS) entry which is preliminary data.</text>
</comment>
<feature type="compositionally biased region" description="Low complexity" evidence="1">
    <location>
        <begin position="128"/>
        <end position="148"/>
    </location>
</feature>
<feature type="region of interest" description="Disordered" evidence="1">
    <location>
        <begin position="57"/>
        <end position="189"/>
    </location>
</feature>
<feature type="compositionally biased region" description="Low complexity" evidence="1">
    <location>
        <begin position="171"/>
        <end position="181"/>
    </location>
</feature>
<dbReference type="EMBL" id="SDRB02001184">
    <property type="protein sequence ID" value="THG21856.1"/>
    <property type="molecule type" value="Genomic_DNA"/>
</dbReference>
<dbReference type="PANTHER" id="PTHR35692">
    <property type="entry name" value="F26F24.11"/>
    <property type="match status" value="1"/>
</dbReference>
<name>A0A4S4EZD1_CAMSN</name>
<feature type="compositionally biased region" description="Polar residues" evidence="1">
    <location>
        <begin position="60"/>
        <end position="71"/>
    </location>
</feature>
<feature type="compositionally biased region" description="Low complexity" evidence="1">
    <location>
        <begin position="73"/>
        <end position="89"/>
    </location>
</feature>
<dbReference type="PANTHER" id="PTHR35692:SF1">
    <property type="entry name" value="F26F24.11"/>
    <property type="match status" value="1"/>
</dbReference>
<gene>
    <name evidence="2" type="ORF">TEA_015322</name>
</gene>
<evidence type="ECO:0000313" key="2">
    <source>
        <dbReference type="EMBL" id="THG21856.1"/>
    </source>
</evidence>
<organism evidence="2 3">
    <name type="scientific">Camellia sinensis var. sinensis</name>
    <name type="common">China tea</name>
    <dbReference type="NCBI Taxonomy" id="542762"/>
    <lineage>
        <taxon>Eukaryota</taxon>
        <taxon>Viridiplantae</taxon>
        <taxon>Streptophyta</taxon>
        <taxon>Embryophyta</taxon>
        <taxon>Tracheophyta</taxon>
        <taxon>Spermatophyta</taxon>
        <taxon>Magnoliopsida</taxon>
        <taxon>eudicotyledons</taxon>
        <taxon>Gunneridae</taxon>
        <taxon>Pentapetalae</taxon>
        <taxon>asterids</taxon>
        <taxon>Ericales</taxon>
        <taxon>Theaceae</taxon>
        <taxon>Camellia</taxon>
    </lineage>
</organism>
<protein>
    <submittedName>
        <fullName evidence="2">Uncharacterized protein</fullName>
    </submittedName>
</protein>
<dbReference type="Proteomes" id="UP000306102">
    <property type="component" value="Unassembled WGS sequence"/>
</dbReference>
<evidence type="ECO:0000256" key="1">
    <source>
        <dbReference type="SAM" id="MobiDB-lite"/>
    </source>
</evidence>
<evidence type="ECO:0000313" key="3">
    <source>
        <dbReference type="Proteomes" id="UP000306102"/>
    </source>
</evidence>
<reference evidence="2 3" key="1">
    <citation type="journal article" date="2018" name="Proc. Natl. Acad. Sci. U.S.A.">
        <title>Draft genome sequence of Camellia sinensis var. sinensis provides insights into the evolution of the tea genome and tea quality.</title>
        <authorList>
            <person name="Wei C."/>
            <person name="Yang H."/>
            <person name="Wang S."/>
            <person name="Zhao J."/>
            <person name="Liu C."/>
            <person name="Gao L."/>
            <person name="Xia E."/>
            <person name="Lu Y."/>
            <person name="Tai Y."/>
            <person name="She G."/>
            <person name="Sun J."/>
            <person name="Cao H."/>
            <person name="Tong W."/>
            <person name="Gao Q."/>
            <person name="Li Y."/>
            <person name="Deng W."/>
            <person name="Jiang X."/>
            <person name="Wang W."/>
            <person name="Chen Q."/>
            <person name="Zhang S."/>
            <person name="Li H."/>
            <person name="Wu J."/>
            <person name="Wang P."/>
            <person name="Li P."/>
            <person name="Shi C."/>
            <person name="Zheng F."/>
            <person name="Jian J."/>
            <person name="Huang B."/>
            <person name="Shan D."/>
            <person name="Shi M."/>
            <person name="Fang C."/>
            <person name="Yue Y."/>
            <person name="Li F."/>
            <person name="Li D."/>
            <person name="Wei S."/>
            <person name="Han B."/>
            <person name="Jiang C."/>
            <person name="Yin Y."/>
            <person name="Xia T."/>
            <person name="Zhang Z."/>
            <person name="Bennetzen J.L."/>
            <person name="Zhao S."/>
            <person name="Wan X."/>
        </authorList>
    </citation>
    <scope>NUCLEOTIDE SEQUENCE [LARGE SCALE GENOMIC DNA]</scope>
    <source>
        <strain evidence="3">cv. Shuchazao</strain>
        <tissue evidence="2">Leaf</tissue>
    </source>
</reference>
<sequence>MADFSFLSDSSDECAVEELLSQAMDHSVLEQVATINCSGFTSDSVLPSHLETRFRRLKSLPTTTTKMSPTLANHKNNPSSSSFNSHFPSVKAINPQFDSSVEGKPQLHSPSDEDPNDQQQALNPKLRSGSGSSVSKSSNSSAGNGNFSPLKENPDGKMGSKPKSRSGSFLSPSDSPIFFDSPSPPKKTGCFWCSPKRVSRKNSKEIGVDVDWGRNGEGFQSDLNIFSAKEQQKILKKAMKVEEKINREAEKIVTWAKQGSARINISDIEDELSDNENTK</sequence>
<proteinExistence type="predicted"/>
<accession>A0A4S4EZD1</accession>